<evidence type="ECO:0000313" key="3">
    <source>
        <dbReference type="Proteomes" id="UP001066276"/>
    </source>
</evidence>
<feature type="compositionally biased region" description="Basic and acidic residues" evidence="1">
    <location>
        <begin position="81"/>
        <end position="93"/>
    </location>
</feature>
<accession>A0AAV7QE98</accession>
<keyword evidence="3" id="KW-1185">Reference proteome</keyword>
<evidence type="ECO:0000313" key="2">
    <source>
        <dbReference type="EMBL" id="KAJ1138593.1"/>
    </source>
</evidence>
<protein>
    <submittedName>
        <fullName evidence="2">Uncharacterized protein</fullName>
    </submittedName>
</protein>
<feature type="compositionally biased region" description="Gly residues" evidence="1">
    <location>
        <begin position="62"/>
        <end position="80"/>
    </location>
</feature>
<reference evidence="2" key="1">
    <citation type="journal article" date="2022" name="bioRxiv">
        <title>Sequencing and chromosome-scale assembly of the giantPleurodeles waltlgenome.</title>
        <authorList>
            <person name="Brown T."/>
            <person name="Elewa A."/>
            <person name="Iarovenko S."/>
            <person name="Subramanian E."/>
            <person name="Araus A.J."/>
            <person name="Petzold A."/>
            <person name="Susuki M."/>
            <person name="Suzuki K.-i.T."/>
            <person name="Hayashi T."/>
            <person name="Toyoda A."/>
            <person name="Oliveira C."/>
            <person name="Osipova E."/>
            <person name="Leigh N.D."/>
            <person name="Simon A."/>
            <person name="Yun M.H."/>
        </authorList>
    </citation>
    <scope>NUCLEOTIDE SEQUENCE</scope>
    <source>
        <strain evidence="2">20211129_DDA</strain>
        <tissue evidence="2">Liver</tissue>
    </source>
</reference>
<comment type="caution">
    <text evidence="2">The sequence shown here is derived from an EMBL/GenBank/DDBJ whole genome shotgun (WGS) entry which is preliminary data.</text>
</comment>
<dbReference type="Proteomes" id="UP001066276">
    <property type="component" value="Chromosome 6"/>
</dbReference>
<dbReference type="EMBL" id="JANPWB010000010">
    <property type="protein sequence ID" value="KAJ1138593.1"/>
    <property type="molecule type" value="Genomic_DNA"/>
</dbReference>
<sequence>MCRPVSRAGSTLRSAVAAQSVADVGHWSSAALELRRKQRVFPFGVTVAVAAQARLPEWGRGARSGGVEGCEGCNGRGGGSDSRRSSGKTERGIVAHTPPPRILEEGGLGREVSCKGRKGGSVAGKTRGVGKSKEPECSRNSVKRRSENRHKIKSKLTPSLRSYFRVRPEVIVLTPGKVKTTQSKQVMEVPGLQVGDQNGGAIETVENGALPPLQANGCSKEMQVRFGVSSLVQSNSEDSASLQDVDPSPVAPQMLRIQTVMESIAPIAPCLTSGSSIETMILSISEDIKKGFANFEINQGEIRDACEAFERKFDILTARTQALEETVGGMKEETEIT</sequence>
<proteinExistence type="predicted"/>
<organism evidence="2 3">
    <name type="scientific">Pleurodeles waltl</name>
    <name type="common">Iberian ribbed newt</name>
    <dbReference type="NCBI Taxonomy" id="8319"/>
    <lineage>
        <taxon>Eukaryota</taxon>
        <taxon>Metazoa</taxon>
        <taxon>Chordata</taxon>
        <taxon>Craniata</taxon>
        <taxon>Vertebrata</taxon>
        <taxon>Euteleostomi</taxon>
        <taxon>Amphibia</taxon>
        <taxon>Batrachia</taxon>
        <taxon>Caudata</taxon>
        <taxon>Salamandroidea</taxon>
        <taxon>Salamandridae</taxon>
        <taxon>Pleurodelinae</taxon>
        <taxon>Pleurodeles</taxon>
    </lineage>
</organism>
<dbReference type="AlphaFoldDB" id="A0AAV7QE98"/>
<evidence type="ECO:0000256" key="1">
    <source>
        <dbReference type="SAM" id="MobiDB-lite"/>
    </source>
</evidence>
<feature type="compositionally biased region" description="Basic and acidic residues" evidence="1">
    <location>
        <begin position="102"/>
        <end position="114"/>
    </location>
</feature>
<name>A0AAV7QE98_PLEWA</name>
<feature type="region of interest" description="Disordered" evidence="1">
    <location>
        <begin position="60"/>
        <end position="148"/>
    </location>
</feature>
<gene>
    <name evidence="2" type="ORF">NDU88_004974</name>
</gene>